<comment type="caution">
    <text evidence="2">The sequence shown here is derived from an EMBL/GenBank/DDBJ whole genome shotgun (WGS) entry which is preliminary data.</text>
</comment>
<reference evidence="2 3" key="1">
    <citation type="journal article" date="2016" name="Antonie Van Leeuwenhoek">
        <title>Dongia soli sp. nov., isolated from soil from Dokdo, Korea.</title>
        <authorList>
            <person name="Kim D.U."/>
            <person name="Lee H."/>
            <person name="Kim H."/>
            <person name="Kim S.G."/>
            <person name="Ka J.O."/>
        </authorList>
    </citation>
    <scope>NUCLEOTIDE SEQUENCE [LARGE SCALE GENOMIC DNA]</scope>
    <source>
        <strain evidence="2 3">D78</strain>
    </source>
</reference>
<gene>
    <name evidence="2" type="ORF">SMD27_21725</name>
</gene>
<keyword evidence="2" id="KW-0378">Hydrolase</keyword>
<dbReference type="CDD" id="cd01741">
    <property type="entry name" value="GATase1_1"/>
    <property type="match status" value="1"/>
</dbReference>
<dbReference type="Gene3D" id="3.40.50.880">
    <property type="match status" value="1"/>
</dbReference>
<keyword evidence="2" id="KW-0315">Glutamine amidotransferase</keyword>
<dbReference type="RefSeq" id="WP_320510549.1">
    <property type="nucleotide sequence ID" value="NZ_JAXCLW010000010.1"/>
</dbReference>
<sequence>MRRILVIVPELVAPPGLLGQAVIEYGFAYDAIFPESRFASHAPLNYPGLPSEPGTYAGLIVLGGPMSANDLRKHSFLEETMRLIVGFHAADRPVLGICLGAQIIARSFGGEVYRMAAFESGFYDMELTEAGRADPLFRAVDEPFTVFQNHYEATRGTPGAVTLATGGACPVQAFRLGRATYGLQFHIEVTIDIVRDWIRVFGAAFCRDEPRLLTDLDRQFATSFADYRQVCHHLIRQWLSLTSV</sequence>
<dbReference type="Pfam" id="PF00117">
    <property type="entry name" value="GATase"/>
    <property type="match status" value="1"/>
</dbReference>
<dbReference type="GO" id="GO:0016787">
    <property type="term" value="F:hydrolase activity"/>
    <property type="evidence" value="ECO:0007669"/>
    <property type="project" value="UniProtKB-KW"/>
</dbReference>
<dbReference type="PANTHER" id="PTHR42695:SF5">
    <property type="entry name" value="GLUTAMINE AMIDOTRANSFERASE YLR126C-RELATED"/>
    <property type="match status" value="1"/>
</dbReference>
<evidence type="ECO:0000313" key="3">
    <source>
        <dbReference type="Proteomes" id="UP001279642"/>
    </source>
</evidence>
<accession>A0ABU5EGD3</accession>
<dbReference type="InterPro" id="IPR029062">
    <property type="entry name" value="Class_I_gatase-like"/>
</dbReference>
<feature type="domain" description="Glutamine amidotransferase" evidence="1">
    <location>
        <begin position="55"/>
        <end position="190"/>
    </location>
</feature>
<dbReference type="InterPro" id="IPR017926">
    <property type="entry name" value="GATASE"/>
</dbReference>
<keyword evidence="3" id="KW-1185">Reference proteome</keyword>
<protein>
    <submittedName>
        <fullName evidence="2">Type 1 glutamine amidotransferase</fullName>
        <ecNumber evidence="2">3.4.-.-</ecNumber>
    </submittedName>
</protein>
<dbReference type="EMBL" id="JAXCLW010000010">
    <property type="protein sequence ID" value="MDY0885475.1"/>
    <property type="molecule type" value="Genomic_DNA"/>
</dbReference>
<dbReference type="SUPFAM" id="SSF52317">
    <property type="entry name" value="Class I glutamine amidotransferase-like"/>
    <property type="match status" value="1"/>
</dbReference>
<dbReference type="PANTHER" id="PTHR42695">
    <property type="entry name" value="GLUTAMINE AMIDOTRANSFERASE YLR126C-RELATED"/>
    <property type="match status" value="1"/>
</dbReference>
<dbReference type="Proteomes" id="UP001279642">
    <property type="component" value="Unassembled WGS sequence"/>
</dbReference>
<evidence type="ECO:0000313" key="2">
    <source>
        <dbReference type="EMBL" id="MDY0885475.1"/>
    </source>
</evidence>
<dbReference type="InterPro" id="IPR044992">
    <property type="entry name" value="ChyE-like"/>
</dbReference>
<dbReference type="PROSITE" id="PS51273">
    <property type="entry name" value="GATASE_TYPE_1"/>
    <property type="match status" value="1"/>
</dbReference>
<proteinExistence type="predicted"/>
<evidence type="ECO:0000259" key="1">
    <source>
        <dbReference type="Pfam" id="PF00117"/>
    </source>
</evidence>
<dbReference type="EC" id="3.4.-.-" evidence="2"/>
<name>A0ABU5EGD3_9PROT</name>
<organism evidence="2 3">
    <name type="scientific">Dongia soli</name>
    <dbReference type="NCBI Taxonomy" id="600628"/>
    <lineage>
        <taxon>Bacteria</taxon>
        <taxon>Pseudomonadati</taxon>
        <taxon>Pseudomonadota</taxon>
        <taxon>Alphaproteobacteria</taxon>
        <taxon>Rhodospirillales</taxon>
        <taxon>Dongiaceae</taxon>
        <taxon>Dongia</taxon>
    </lineage>
</organism>